<protein>
    <recommendedName>
        <fullName evidence="6">GDA1/CD39 family protein</fullName>
    </recommendedName>
</protein>
<evidence type="ECO:0000256" key="1">
    <source>
        <dbReference type="ARBA" id="ARBA00009283"/>
    </source>
</evidence>
<keyword evidence="3" id="KW-0732">Signal</keyword>
<dbReference type="Pfam" id="PF01150">
    <property type="entry name" value="GDA1_CD39"/>
    <property type="match status" value="1"/>
</dbReference>
<organism evidence="4 5">
    <name type="scientific">Necator americanus</name>
    <name type="common">Human hookworm</name>
    <dbReference type="NCBI Taxonomy" id="51031"/>
    <lineage>
        <taxon>Eukaryota</taxon>
        <taxon>Metazoa</taxon>
        <taxon>Ecdysozoa</taxon>
        <taxon>Nematoda</taxon>
        <taxon>Chromadorea</taxon>
        <taxon>Rhabditida</taxon>
        <taxon>Rhabditina</taxon>
        <taxon>Rhabditomorpha</taxon>
        <taxon>Strongyloidea</taxon>
        <taxon>Ancylostomatidae</taxon>
        <taxon>Bunostominae</taxon>
        <taxon>Necator</taxon>
    </lineage>
</organism>
<dbReference type="EMBL" id="JAVFWL010000005">
    <property type="protein sequence ID" value="KAK6753144.1"/>
    <property type="molecule type" value="Genomic_DNA"/>
</dbReference>
<evidence type="ECO:0008006" key="6">
    <source>
        <dbReference type="Google" id="ProtNLM"/>
    </source>
</evidence>
<comment type="caution">
    <text evidence="4">The sequence shown here is derived from an EMBL/GenBank/DDBJ whole genome shotgun (WGS) entry which is preliminary data.</text>
</comment>
<gene>
    <name evidence="4" type="primary">Necator_chrV.g17419</name>
    <name evidence="4" type="ORF">RB195_012629</name>
</gene>
<keyword evidence="2" id="KW-0378">Hydrolase</keyword>
<dbReference type="Gene3D" id="3.30.420.40">
    <property type="match status" value="1"/>
</dbReference>
<keyword evidence="5" id="KW-1185">Reference proteome</keyword>
<feature type="signal peptide" evidence="3">
    <location>
        <begin position="1"/>
        <end position="17"/>
    </location>
</feature>
<dbReference type="Gene3D" id="3.30.420.150">
    <property type="entry name" value="Exopolyphosphatase. Domain 2"/>
    <property type="match status" value="1"/>
</dbReference>
<evidence type="ECO:0000256" key="2">
    <source>
        <dbReference type="ARBA" id="ARBA00022801"/>
    </source>
</evidence>
<sequence>MIYLLIYSCCFVLTAQSLQDGYYCYTGGSLQGNACRFFAIVMDAGSTGTRLHLHRYIHNAAANRIPFKVEEEIFEEVKPGLSSFSHDPAEAAKSIRALLLVAKTAIPAYMWEKTPIVLRATAGLRLLPGDIADEILNAVQIEVLSSGFFAMPDAVSIMSGSDEGVYSWFTLNLLLNTLYSDNVAHPHLPEPSRSVAAFDLGGGSTQVTFWPEDVHLFDNFKEFERNIDFFGYEIKLFTHSFLGNGLVAARLNMLLDLPQDEHIVHKTSLESPCMPQDFELHDWEYALRKWSVRGKQNYSFRSCYDTARQFIINSNIMKLPALRSKIIYLFSYYYDRGLNAGLVKENDGGAIKLVDYKRAAEKACLRSAKQLNGPHWIPWQCHDLTYIYSLLSDGYGFDDTQPLFLAKKLSGMEVAWGQGLSYTLVHEFLKTQMSAFGESANVTVVDQIMSYIYSGTNNMLSYLNIIS</sequence>
<evidence type="ECO:0000256" key="3">
    <source>
        <dbReference type="SAM" id="SignalP"/>
    </source>
</evidence>
<dbReference type="PANTHER" id="PTHR11782:SF127">
    <property type="entry name" value="NTPASE, ISOFORM F"/>
    <property type="match status" value="1"/>
</dbReference>
<reference evidence="4 5" key="1">
    <citation type="submission" date="2023-08" db="EMBL/GenBank/DDBJ databases">
        <title>A Necator americanus chromosomal reference genome.</title>
        <authorList>
            <person name="Ilik V."/>
            <person name="Petrzelkova K.J."/>
            <person name="Pardy F."/>
            <person name="Fuh T."/>
            <person name="Niatou-Singa F.S."/>
            <person name="Gouil Q."/>
            <person name="Baker L."/>
            <person name="Ritchie M.E."/>
            <person name="Jex A.R."/>
            <person name="Gazzola D."/>
            <person name="Li H."/>
            <person name="Toshio Fujiwara R."/>
            <person name="Zhan B."/>
            <person name="Aroian R.V."/>
            <person name="Pafco B."/>
            <person name="Schwarz E.M."/>
        </authorList>
    </citation>
    <scope>NUCLEOTIDE SEQUENCE [LARGE SCALE GENOMIC DNA]</scope>
    <source>
        <strain evidence="4 5">Aroian</strain>
        <tissue evidence="4">Whole animal</tissue>
    </source>
</reference>
<accession>A0ABR1DRX5</accession>
<dbReference type="PANTHER" id="PTHR11782">
    <property type="entry name" value="ADENOSINE/GUANOSINE DIPHOSPHATASE"/>
    <property type="match status" value="1"/>
</dbReference>
<comment type="similarity">
    <text evidence="1">Belongs to the GDA1/CD39 NTPase family.</text>
</comment>
<name>A0ABR1DRX5_NECAM</name>
<evidence type="ECO:0000313" key="4">
    <source>
        <dbReference type="EMBL" id="KAK6753144.1"/>
    </source>
</evidence>
<dbReference type="InterPro" id="IPR000407">
    <property type="entry name" value="GDA1_CD39_NTPase"/>
</dbReference>
<dbReference type="Proteomes" id="UP001303046">
    <property type="component" value="Unassembled WGS sequence"/>
</dbReference>
<dbReference type="CDD" id="cd24046">
    <property type="entry name" value="ASKHA_NBD_NTPDase5-like"/>
    <property type="match status" value="1"/>
</dbReference>
<proteinExistence type="inferred from homology"/>
<feature type="chain" id="PRO_5045279533" description="GDA1/CD39 family protein" evidence="3">
    <location>
        <begin position="18"/>
        <end position="467"/>
    </location>
</feature>
<evidence type="ECO:0000313" key="5">
    <source>
        <dbReference type="Proteomes" id="UP001303046"/>
    </source>
</evidence>